<dbReference type="AlphaFoldDB" id="A0A5N6KDT8"/>
<reference evidence="2 3" key="1">
    <citation type="submission" date="2019-06" db="EMBL/GenBank/DDBJ databases">
        <title>Genome Sequence of the Brown Rot Fungal Pathogen Monilinia laxa.</title>
        <authorList>
            <person name="De Miccolis Angelini R.M."/>
            <person name="Landi L."/>
            <person name="Abate D."/>
            <person name="Pollastro S."/>
            <person name="Romanazzi G."/>
            <person name="Faretra F."/>
        </authorList>
    </citation>
    <scope>NUCLEOTIDE SEQUENCE [LARGE SCALE GENOMIC DNA]</scope>
    <source>
        <strain evidence="2 3">Mlax316</strain>
    </source>
</reference>
<evidence type="ECO:0000313" key="2">
    <source>
        <dbReference type="EMBL" id="KAB8301653.1"/>
    </source>
</evidence>
<feature type="compositionally biased region" description="Basic and acidic residues" evidence="1">
    <location>
        <begin position="107"/>
        <end position="120"/>
    </location>
</feature>
<keyword evidence="3" id="KW-1185">Reference proteome</keyword>
<sequence>MPFNELQRRDSWPPTIIHLRENNGDGESIDENPFSYFLTSPDEITDDDIDDFSAGIESDEEEKSEVREVSPSALQRAPLNDDDDDDDDVLFGFAMPLSLKDFTRAYESGRESRAGHRVGEQLKGLGISIPEFKDSRGRAKVQLASLSSRGRGQTRSVPLRRPHSWRAPSPDLGSITEEQESDGTEEGNAQHNTKEISSAPSSSRVSSKAVESSKPKKKVHWAF</sequence>
<proteinExistence type="predicted"/>
<comment type="caution">
    <text evidence="2">The sequence shown here is derived from an EMBL/GenBank/DDBJ whole genome shotgun (WGS) entry which is preliminary data.</text>
</comment>
<feature type="region of interest" description="Disordered" evidence="1">
    <location>
        <begin position="107"/>
        <end position="223"/>
    </location>
</feature>
<feature type="compositionally biased region" description="Low complexity" evidence="1">
    <location>
        <begin position="197"/>
        <end position="212"/>
    </location>
</feature>
<name>A0A5N6KDT8_MONLA</name>
<accession>A0A5N6KDT8</accession>
<feature type="region of interest" description="Disordered" evidence="1">
    <location>
        <begin position="1"/>
        <end position="87"/>
    </location>
</feature>
<dbReference type="EMBL" id="VIGI01000004">
    <property type="protein sequence ID" value="KAB8301653.1"/>
    <property type="molecule type" value="Genomic_DNA"/>
</dbReference>
<feature type="compositionally biased region" description="Polar residues" evidence="1">
    <location>
        <begin position="144"/>
        <end position="156"/>
    </location>
</feature>
<feature type="compositionally biased region" description="Basic and acidic residues" evidence="1">
    <location>
        <begin position="1"/>
        <end position="11"/>
    </location>
</feature>
<feature type="compositionally biased region" description="Acidic residues" evidence="1">
    <location>
        <begin position="43"/>
        <end position="63"/>
    </location>
</feature>
<dbReference type="Proteomes" id="UP000326757">
    <property type="component" value="Unassembled WGS sequence"/>
</dbReference>
<organism evidence="2 3">
    <name type="scientific">Monilinia laxa</name>
    <name type="common">Brown rot fungus</name>
    <name type="synonym">Sclerotinia laxa</name>
    <dbReference type="NCBI Taxonomy" id="61186"/>
    <lineage>
        <taxon>Eukaryota</taxon>
        <taxon>Fungi</taxon>
        <taxon>Dikarya</taxon>
        <taxon>Ascomycota</taxon>
        <taxon>Pezizomycotina</taxon>
        <taxon>Leotiomycetes</taxon>
        <taxon>Helotiales</taxon>
        <taxon>Sclerotiniaceae</taxon>
        <taxon>Monilinia</taxon>
    </lineage>
</organism>
<dbReference type="OrthoDB" id="3439027at2759"/>
<evidence type="ECO:0000256" key="1">
    <source>
        <dbReference type="SAM" id="MobiDB-lite"/>
    </source>
</evidence>
<gene>
    <name evidence="2" type="ORF">EYC80_003490</name>
</gene>
<protein>
    <submittedName>
        <fullName evidence="2">Uncharacterized protein</fullName>
    </submittedName>
</protein>
<evidence type="ECO:0000313" key="3">
    <source>
        <dbReference type="Proteomes" id="UP000326757"/>
    </source>
</evidence>